<name>A0ABP0R7P0_9DINO</name>
<comment type="caution">
    <text evidence="2">The sequence shown here is derived from an EMBL/GenBank/DDBJ whole genome shotgun (WGS) entry which is preliminary data.</text>
</comment>
<dbReference type="EMBL" id="CAXAMM010040751">
    <property type="protein sequence ID" value="CAK9095216.1"/>
    <property type="molecule type" value="Genomic_DNA"/>
</dbReference>
<accession>A0ABP0R7P0</accession>
<gene>
    <name evidence="2" type="ORF">SCF082_LOCUS44730</name>
</gene>
<evidence type="ECO:0000313" key="2">
    <source>
        <dbReference type="EMBL" id="CAK9095216.1"/>
    </source>
</evidence>
<organism evidence="2 3">
    <name type="scientific">Durusdinium trenchii</name>
    <dbReference type="NCBI Taxonomy" id="1381693"/>
    <lineage>
        <taxon>Eukaryota</taxon>
        <taxon>Sar</taxon>
        <taxon>Alveolata</taxon>
        <taxon>Dinophyceae</taxon>
        <taxon>Suessiales</taxon>
        <taxon>Symbiodiniaceae</taxon>
        <taxon>Durusdinium</taxon>
    </lineage>
</organism>
<protein>
    <submittedName>
        <fullName evidence="2">PlsC domain-containing protein</fullName>
    </submittedName>
</protein>
<feature type="region of interest" description="Disordered" evidence="1">
    <location>
        <begin position="203"/>
        <end position="223"/>
    </location>
</feature>
<proteinExistence type="predicted"/>
<dbReference type="Proteomes" id="UP001642464">
    <property type="component" value="Unassembled WGS sequence"/>
</dbReference>
<keyword evidence="3" id="KW-1185">Reference proteome</keyword>
<evidence type="ECO:0000313" key="3">
    <source>
        <dbReference type="Proteomes" id="UP001642464"/>
    </source>
</evidence>
<evidence type="ECO:0000256" key="1">
    <source>
        <dbReference type="SAM" id="MobiDB-lite"/>
    </source>
</evidence>
<sequence>MQTAMVTYIVFGIFIYNQGYLDYEPSRGAIATHVHGDFVAVSSGRPKVRYFTAEEITTPGLENGNVFVTTRQSLSRQKPLGRVELTERGKTRGVCEDQEMPCEGDEEETMVSSFSVESPPHHGHRTKELVHKPPQCRPICVSLSLLLVTALTEYDAKQAELVIRELVPHDYTGTHLFRLVGASARAAKRTAVVWTEGGGRRCERRETHGVGETSWPGDAEGSLGEDQRGVGFVDCTLLGSPSFISRALVALGIPMTAAWGFLRGWIWFFQRGKKRSEGTVEWTARFWAQSQEIYPGKGVVMYPEGTRSVSLEGLPLKPGGLVSAHKLGWPLQIVITTNKEFILAEKACVLGCGVNCVSAVSAPLYPSEQETPDAFIQRVKEVWDATWKDAYGSAGIPRSTAQLPGDADETYELDAVADLAIWVKSSIQLLVWYTTASTQLHHHAGFTAFWFLSALVGVDETGPSSDVVQEPEEDHAMLYASDDDAAQHDFVPHGRLPPIQGEPSVQLRFMAEIDKGKQRYLSKNFPGVPIFEDVRFNSGRLVCNIDSSSENIFLTASELGTCGRPLQAETDLTLPLSKEMILPESLEADSDLKQAERQRPSNEACQAQKGTKRWCALLSSLLTMSGDIMKNKPCIVLNLTGYIEDVGCAVFEMRLANQEFKGGFRTENLYYQSVQWIMKDEFGHARLTREITDAWTARRFEHGGHRFNVEAPELSQEEIDSIPGARASLGNLDSFKFEILERIGDRMMIKGDEHKFWSSQTGNILTEYETLRQEHVALVGQSSTAVVASATTAEEADNASTDGPTDSPAALELDSCAALESQHGIELRCASECAQVELVLAKDKSVWLLPSQNKTIAKHCVIGGFGTGQWLPEAECSEPGIPFACPHGDRTLFQLDEASFAAEAQGFQTMTLYKLLLRAEREKNLTEHRLSFMDIKRKPTVEAGEDGFEVTIKAAMTFRCLRDPRSFAEDKTERITAKNFFAKCVGPTLPKEMAQPVCRYRFERVGQNFKVQRPYMITTRGLTLHKDKPLKLT</sequence>
<reference evidence="2 3" key="1">
    <citation type="submission" date="2024-02" db="EMBL/GenBank/DDBJ databases">
        <authorList>
            <person name="Chen Y."/>
            <person name="Shah S."/>
            <person name="Dougan E. K."/>
            <person name="Thang M."/>
            <person name="Chan C."/>
        </authorList>
    </citation>
    <scope>NUCLEOTIDE SEQUENCE [LARGE SCALE GENOMIC DNA]</scope>
</reference>